<name>A0A0H4PJR6_9BACT</name>
<dbReference type="CDD" id="cd20169">
    <property type="entry name" value="Peptidase_M90_mtfA"/>
    <property type="match status" value="1"/>
</dbReference>
<dbReference type="GO" id="GO:0005829">
    <property type="term" value="C:cytosol"/>
    <property type="evidence" value="ECO:0007669"/>
    <property type="project" value="TreeGrafter"/>
</dbReference>
<keyword evidence="1" id="KW-0472">Membrane</keyword>
<dbReference type="AlphaFoldDB" id="A0A0H4PJR6"/>
<reference evidence="2 3" key="1">
    <citation type="submission" date="2015-07" db="EMBL/GenBank/DDBJ databases">
        <authorList>
            <person name="Kim K.M."/>
        </authorList>
    </citation>
    <scope>NUCLEOTIDE SEQUENCE [LARGE SCALE GENOMIC DNA]</scope>
    <source>
        <strain evidence="2 3">KCTC 12363</strain>
    </source>
</reference>
<organism evidence="2 3">
    <name type="scientific">Cyclobacterium amurskyense</name>
    <dbReference type="NCBI Taxonomy" id="320787"/>
    <lineage>
        <taxon>Bacteria</taxon>
        <taxon>Pseudomonadati</taxon>
        <taxon>Bacteroidota</taxon>
        <taxon>Cytophagia</taxon>
        <taxon>Cytophagales</taxon>
        <taxon>Cyclobacteriaceae</taxon>
        <taxon>Cyclobacterium</taxon>
    </lineage>
</organism>
<dbReference type="PATRIC" id="fig|320787.5.peg.4313"/>
<keyword evidence="1" id="KW-1133">Transmembrane helix</keyword>
<keyword evidence="2" id="KW-0030">Aminoacyl-tRNA synthetase</keyword>
<dbReference type="Gene3D" id="3.40.390.10">
    <property type="entry name" value="Collagenase (Catalytic Domain)"/>
    <property type="match status" value="1"/>
</dbReference>
<dbReference type="Pfam" id="PF06167">
    <property type="entry name" value="Peptidase_M90"/>
    <property type="match status" value="1"/>
</dbReference>
<dbReference type="Gene3D" id="1.10.472.150">
    <property type="entry name" value="Glucose-regulated metallo-peptidase M90, N-terminal domain"/>
    <property type="match status" value="1"/>
</dbReference>
<evidence type="ECO:0000313" key="3">
    <source>
        <dbReference type="Proteomes" id="UP000036520"/>
    </source>
</evidence>
<dbReference type="InterPro" id="IPR042252">
    <property type="entry name" value="MtfA_N"/>
</dbReference>
<dbReference type="InterPro" id="IPR024079">
    <property type="entry name" value="MetalloPept_cat_dom_sf"/>
</dbReference>
<dbReference type="EMBL" id="CP012040">
    <property type="protein sequence ID" value="AKP53305.1"/>
    <property type="molecule type" value="Genomic_DNA"/>
</dbReference>
<evidence type="ECO:0000313" key="2">
    <source>
        <dbReference type="EMBL" id="AKP53305.1"/>
    </source>
</evidence>
<protein>
    <submittedName>
        <fullName evidence="2">Phenylalanyl-tRNA synthetase subunit alpha</fullName>
    </submittedName>
</protein>
<sequence length="266" mass="31152">MTVFSLLFISIIIGFFIYTWKRKKNKVWIKPSEPFPTEWRTILNNNIPYYKSLSDDEKKRFELKIQEFLLNCKITGVKTNVDETDKILVAASAIIPIFGFEDWKYINLYEVLIYPTLFNEKFETEGEERRVSGMVGNGPMEGVMILSQKALRLGFQNETDKKNTAIHEFVHLIDKVDGTVDGIPALLMEKQYAIPWLDFISKKIEEIHEGKSDINPYGGTNRAEFFSVVSEYFFERPKLLKRKHPELYKLLEGIFKQDMSKRNLKK</sequence>
<dbReference type="Proteomes" id="UP000036520">
    <property type="component" value="Chromosome"/>
</dbReference>
<dbReference type="RefSeq" id="WP_048643424.1">
    <property type="nucleotide sequence ID" value="NZ_CAXBGM010000048.1"/>
</dbReference>
<dbReference type="GO" id="GO:0008237">
    <property type="term" value="F:metallopeptidase activity"/>
    <property type="evidence" value="ECO:0007669"/>
    <property type="project" value="InterPro"/>
</dbReference>
<dbReference type="PANTHER" id="PTHR30164">
    <property type="entry name" value="MTFA PEPTIDASE"/>
    <property type="match status" value="1"/>
</dbReference>
<keyword evidence="3" id="KW-1185">Reference proteome</keyword>
<dbReference type="GO" id="GO:0004812">
    <property type="term" value="F:aminoacyl-tRNA ligase activity"/>
    <property type="evidence" value="ECO:0007669"/>
    <property type="project" value="UniProtKB-KW"/>
</dbReference>
<dbReference type="STRING" id="320787.CA2015_3942"/>
<dbReference type="GO" id="GO:0004177">
    <property type="term" value="F:aminopeptidase activity"/>
    <property type="evidence" value="ECO:0007669"/>
    <property type="project" value="TreeGrafter"/>
</dbReference>
<evidence type="ECO:0000256" key="1">
    <source>
        <dbReference type="SAM" id="Phobius"/>
    </source>
</evidence>
<proteinExistence type="predicted"/>
<dbReference type="OrthoDB" id="9786424at2"/>
<keyword evidence="2" id="KW-0436">Ligase</keyword>
<gene>
    <name evidence="2" type="ORF">CA2015_3942</name>
</gene>
<dbReference type="PANTHER" id="PTHR30164:SF2">
    <property type="entry name" value="PROTEIN MTFA"/>
    <property type="match status" value="1"/>
</dbReference>
<accession>A0A0H4PJR6</accession>
<dbReference type="SUPFAM" id="SSF55486">
    <property type="entry name" value="Metalloproteases ('zincins'), catalytic domain"/>
    <property type="match status" value="1"/>
</dbReference>
<keyword evidence="1" id="KW-0812">Transmembrane</keyword>
<dbReference type="InterPro" id="IPR010384">
    <property type="entry name" value="MtfA_fam"/>
</dbReference>
<feature type="transmembrane region" description="Helical" evidence="1">
    <location>
        <begin position="6"/>
        <end position="21"/>
    </location>
</feature>
<dbReference type="KEGG" id="camu:CA2015_3942"/>